<proteinExistence type="predicted"/>
<accession>A0A336LXL3</accession>
<feature type="region of interest" description="Disordered" evidence="1">
    <location>
        <begin position="1"/>
        <end position="45"/>
    </location>
</feature>
<dbReference type="EMBL" id="UFQS01000037">
    <property type="protein sequence ID" value="SSW98012.1"/>
    <property type="molecule type" value="Genomic_DNA"/>
</dbReference>
<dbReference type="EMBL" id="UFQT01000037">
    <property type="protein sequence ID" value="SSX18398.1"/>
    <property type="molecule type" value="Genomic_DNA"/>
</dbReference>
<organism evidence="3">
    <name type="scientific">Culicoides sonorensis</name>
    <name type="common">Biting midge</name>
    <dbReference type="NCBI Taxonomy" id="179676"/>
    <lineage>
        <taxon>Eukaryota</taxon>
        <taxon>Metazoa</taxon>
        <taxon>Ecdysozoa</taxon>
        <taxon>Arthropoda</taxon>
        <taxon>Hexapoda</taxon>
        <taxon>Insecta</taxon>
        <taxon>Pterygota</taxon>
        <taxon>Neoptera</taxon>
        <taxon>Endopterygota</taxon>
        <taxon>Diptera</taxon>
        <taxon>Nematocera</taxon>
        <taxon>Chironomoidea</taxon>
        <taxon>Ceratopogonidae</taxon>
        <taxon>Ceratopogoninae</taxon>
        <taxon>Culicoides</taxon>
        <taxon>Monoculicoides</taxon>
    </lineage>
</organism>
<feature type="compositionally biased region" description="Acidic residues" evidence="1">
    <location>
        <begin position="17"/>
        <end position="28"/>
    </location>
</feature>
<protein>
    <submittedName>
        <fullName evidence="3">CSON009532 protein</fullName>
    </submittedName>
</protein>
<evidence type="ECO:0000313" key="2">
    <source>
        <dbReference type="EMBL" id="SSW98012.1"/>
    </source>
</evidence>
<dbReference type="AlphaFoldDB" id="A0A336LXL3"/>
<name>A0A336LXL3_CULSO</name>
<reference evidence="3" key="2">
    <citation type="submission" date="2018-07" db="EMBL/GenBank/DDBJ databases">
        <authorList>
            <person name="Quirk P.G."/>
            <person name="Krulwich T.A."/>
        </authorList>
    </citation>
    <scope>NUCLEOTIDE SEQUENCE</scope>
</reference>
<dbReference type="VEuPathDB" id="VectorBase:CSON009532"/>
<gene>
    <name evidence="3" type="primary">CSON009532</name>
</gene>
<evidence type="ECO:0000313" key="3">
    <source>
        <dbReference type="EMBL" id="SSX18398.1"/>
    </source>
</evidence>
<reference evidence="2" key="1">
    <citation type="submission" date="2018-04" db="EMBL/GenBank/DDBJ databases">
        <authorList>
            <person name="Go L.Y."/>
            <person name="Mitchell J.A."/>
        </authorList>
    </citation>
    <scope>NUCLEOTIDE SEQUENCE</scope>
    <source>
        <tissue evidence="2">Whole organism</tissue>
    </source>
</reference>
<evidence type="ECO:0000256" key="1">
    <source>
        <dbReference type="SAM" id="MobiDB-lite"/>
    </source>
</evidence>
<sequence>MFHSTPVMLKTKRRIESDDEEETIDEEANVSKEREMKNSVLEQNTESDGFEYSNLTFSDYSNDVSSDYSYVGEPAPIESIRKAGITSDLNERRELFVDNFSSDSDEFSDDDDVQITKEKKHKNDLSVMCKTESDVDLLMILTEKNCKLNQDLLNNNDAEAVINVPNEKTNL</sequence>